<evidence type="ECO:0000256" key="1">
    <source>
        <dbReference type="SAM" id="Phobius"/>
    </source>
</evidence>
<comment type="caution">
    <text evidence="2">The sequence shown here is derived from an EMBL/GenBank/DDBJ whole genome shotgun (WGS) entry which is preliminary data.</text>
</comment>
<dbReference type="RefSeq" id="WP_209456010.1">
    <property type="nucleotide sequence ID" value="NZ_BAAACS010000012.1"/>
</dbReference>
<evidence type="ECO:0000313" key="3">
    <source>
        <dbReference type="Proteomes" id="UP000767291"/>
    </source>
</evidence>
<keyword evidence="1" id="KW-0472">Membrane</keyword>
<organism evidence="2 3">
    <name type="scientific">Metaclostridioides mangenotii</name>
    <dbReference type="NCBI Taxonomy" id="1540"/>
    <lineage>
        <taxon>Bacteria</taxon>
        <taxon>Bacillati</taxon>
        <taxon>Bacillota</taxon>
        <taxon>Clostridia</taxon>
        <taxon>Peptostreptococcales</taxon>
        <taxon>Peptostreptococcaceae</taxon>
        <taxon>Metaclostridioides</taxon>
    </lineage>
</organism>
<dbReference type="Pfam" id="PF14808">
    <property type="entry name" value="TMEM164"/>
    <property type="match status" value="1"/>
</dbReference>
<protein>
    <submittedName>
        <fullName evidence="2">Membrane protein YwaF</fullName>
    </submittedName>
</protein>
<feature type="transmembrane region" description="Helical" evidence="1">
    <location>
        <begin position="118"/>
        <end position="141"/>
    </location>
</feature>
<reference evidence="2 3" key="1">
    <citation type="submission" date="2021-03" db="EMBL/GenBank/DDBJ databases">
        <title>Genomic Encyclopedia of Type Strains, Phase IV (KMG-IV): sequencing the most valuable type-strain genomes for metagenomic binning, comparative biology and taxonomic classification.</title>
        <authorList>
            <person name="Goeker M."/>
        </authorList>
    </citation>
    <scope>NUCLEOTIDE SEQUENCE [LARGE SCALE GENOMIC DNA]</scope>
    <source>
        <strain evidence="2 3">DSM 1289</strain>
    </source>
</reference>
<keyword evidence="1" id="KW-0812">Transmembrane</keyword>
<dbReference type="Proteomes" id="UP000767291">
    <property type="component" value="Unassembled WGS sequence"/>
</dbReference>
<sequence length="216" mass="25138">MFDISHFSGNHLVVIFLFALFLLFCPKLIKNMLPYSYFIEKILSVLLIFSVVLDQMVKTFSKEYSVGTSMPIGTSFIVVYLAFAIFILKKYHLFNVYFSWSIVSTFGEIWFFRDLDTTFFSIESGLFLFTKCLIIYCLIYMTEVRKFKINSSAVKDNLIACTLYFPLLFILNTITNSNYPYAFLNYNVFSILIFCIVTSIIYIPVAINDELNLKGR</sequence>
<keyword evidence="1" id="KW-1133">Transmembrane helix</keyword>
<evidence type="ECO:0000313" key="2">
    <source>
        <dbReference type="EMBL" id="MBP1854504.1"/>
    </source>
</evidence>
<feature type="transmembrane region" description="Helical" evidence="1">
    <location>
        <begin position="94"/>
        <end position="112"/>
    </location>
</feature>
<feature type="transmembrane region" description="Helical" evidence="1">
    <location>
        <begin position="6"/>
        <end position="25"/>
    </location>
</feature>
<dbReference type="EMBL" id="JAGGJX010000001">
    <property type="protein sequence ID" value="MBP1854504.1"/>
    <property type="molecule type" value="Genomic_DNA"/>
</dbReference>
<gene>
    <name evidence="2" type="ORF">J2Z43_000894</name>
</gene>
<feature type="transmembrane region" description="Helical" evidence="1">
    <location>
        <begin position="69"/>
        <end position="87"/>
    </location>
</feature>
<feature type="transmembrane region" description="Helical" evidence="1">
    <location>
        <begin position="153"/>
        <end position="174"/>
    </location>
</feature>
<keyword evidence="3" id="KW-1185">Reference proteome</keyword>
<name>A0ABS4E983_9FIRM</name>
<feature type="transmembrane region" description="Helical" evidence="1">
    <location>
        <begin position="37"/>
        <end position="57"/>
    </location>
</feature>
<proteinExistence type="predicted"/>
<accession>A0ABS4E983</accession>
<feature type="transmembrane region" description="Helical" evidence="1">
    <location>
        <begin position="186"/>
        <end position="207"/>
    </location>
</feature>